<evidence type="ECO:0000313" key="1">
    <source>
        <dbReference type="EMBL" id="KPL57130.1"/>
    </source>
</evidence>
<proteinExistence type="predicted"/>
<comment type="caution">
    <text evidence="1">The sequence shown here is derived from an EMBL/GenBank/DDBJ whole genome shotgun (WGS) entry which is preliminary data.</text>
</comment>
<organism evidence="1">
    <name type="scientific">Lactiplantibacillus plantarum 2025</name>
    <dbReference type="NCBI Taxonomy" id="1385856"/>
    <lineage>
        <taxon>Bacteria</taxon>
        <taxon>Bacillati</taxon>
        <taxon>Bacillota</taxon>
        <taxon>Bacilli</taxon>
        <taxon>Lactobacillales</taxon>
        <taxon>Lactobacillaceae</taxon>
        <taxon>Lactiplantibacillus</taxon>
    </lineage>
</organism>
<dbReference type="AlphaFoldDB" id="A0A837NIH9"/>
<gene>
    <name evidence="1" type="ORF">N876_0209660</name>
</gene>
<accession>A0A837NIH9</accession>
<reference evidence="1" key="1">
    <citation type="journal article" date="2016" name="Genome Announc.">
        <title>Draft Genome Sequence of Lactobacillus plantarum 2025.</title>
        <authorList>
            <person name="Karlyshev A.V."/>
            <person name="Khlebnikov V.C."/>
            <person name="Kosarev I.V."/>
            <person name="Abramov V.M."/>
        </authorList>
    </citation>
    <scope>NUCLEOTIDE SEQUENCE [LARGE SCALE GENOMIC DNA]</scope>
    <source>
        <strain evidence="1">2025</strain>
    </source>
</reference>
<protein>
    <submittedName>
        <fullName evidence="1">Uncharacterized protein</fullName>
    </submittedName>
</protein>
<sequence>MPVRGVATTLFRDGLVVVSYQWRLPTSLAQRTEVKTGPPGFPVLVSRWDAHHWTKISGHHYKLKNGYN</sequence>
<dbReference type="EMBL" id="AVFJ02000029">
    <property type="protein sequence ID" value="KPL57130.1"/>
    <property type="molecule type" value="Genomic_DNA"/>
</dbReference>
<name>A0A837NIH9_LACPN</name>